<gene>
    <name evidence="3" type="ORF">MU0083_003868</name>
</gene>
<reference evidence="3 4" key="1">
    <citation type="submission" date="2023-08" db="EMBL/GenBank/DDBJ databases">
        <authorList>
            <person name="Folkvardsen B D."/>
            <person name="Norman A."/>
        </authorList>
    </citation>
    <scope>NUCLEOTIDE SEQUENCE [LARGE SCALE GENOMIC DNA]</scope>
    <source>
        <strain evidence="3 4">Mu0083</strain>
    </source>
</reference>
<dbReference type="PANTHER" id="PTHR39428:SF1">
    <property type="entry name" value="F420H(2)-DEPENDENT QUINONE REDUCTASE RV1261C"/>
    <property type="match status" value="1"/>
</dbReference>
<comment type="similarity">
    <text evidence="1">Belongs to the F420H(2)-dependent quinone reductase family.</text>
</comment>
<organism evidence="3 4">
    <name type="scientific">[Mycobacterium] kokjensenii</name>
    <dbReference type="NCBI Taxonomy" id="3064287"/>
    <lineage>
        <taxon>Bacteria</taxon>
        <taxon>Bacillati</taxon>
        <taxon>Actinomycetota</taxon>
        <taxon>Actinomycetes</taxon>
        <taxon>Mycobacteriales</taxon>
        <taxon>Mycobacteriaceae</taxon>
        <taxon>Mycolicibacter</taxon>
    </lineage>
</organism>
<accession>A0ABM9LX05</accession>
<comment type="catalytic activity">
    <reaction evidence="2">
        <text>oxidized coenzyme F420-(gamma-L-Glu)(n) + a quinol + H(+) = reduced coenzyme F420-(gamma-L-Glu)(n) + a quinone</text>
        <dbReference type="Rhea" id="RHEA:39663"/>
        <dbReference type="Rhea" id="RHEA-COMP:12939"/>
        <dbReference type="Rhea" id="RHEA-COMP:14378"/>
        <dbReference type="ChEBI" id="CHEBI:15378"/>
        <dbReference type="ChEBI" id="CHEBI:24646"/>
        <dbReference type="ChEBI" id="CHEBI:132124"/>
        <dbReference type="ChEBI" id="CHEBI:133980"/>
        <dbReference type="ChEBI" id="CHEBI:139511"/>
    </reaction>
</comment>
<dbReference type="Proteomes" id="UP001190336">
    <property type="component" value="Chromosome"/>
</dbReference>
<dbReference type="InterPro" id="IPR012349">
    <property type="entry name" value="Split_barrel_FMN-bd"/>
</dbReference>
<proteinExistence type="inferred from homology"/>
<dbReference type="InterPro" id="IPR004378">
    <property type="entry name" value="F420H2_quin_Rdtase"/>
</dbReference>
<keyword evidence="4" id="KW-1185">Reference proteome</keyword>
<evidence type="ECO:0000256" key="2">
    <source>
        <dbReference type="ARBA" id="ARBA00049106"/>
    </source>
</evidence>
<dbReference type="Pfam" id="PF04075">
    <property type="entry name" value="F420H2_quin_red"/>
    <property type="match status" value="1"/>
</dbReference>
<name>A0ABM9LX05_9MYCO</name>
<evidence type="ECO:0000313" key="3">
    <source>
        <dbReference type="EMBL" id="CAJ1506128.1"/>
    </source>
</evidence>
<dbReference type="RefSeq" id="WP_308474510.1">
    <property type="nucleotide sequence ID" value="NZ_OY726394.1"/>
</dbReference>
<dbReference type="NCBIfam" id="TIGR00026">
    <property type="entry name" value="hi_GC_TIGR00026"/>
    <property type="match status" value="1"/>
</dbReference>
<dbReference type="EMBL" id="OY726394">
    <property type="protein sequence ID" value="CAJ1506128.1"/>
    <property type="molecule type" value="Genomic_DNA"/>
</dbReference>
<evidence type="ECO:0000313" key="4">
    <source>
        <dbReference type="Proteomes" id="UP001190336"/>
    </source>
</evidence>
<dbReference type="SUPFAM" id="SSF50475">
    <property type="entry name" value="FMN-binding split barrel"/>
    <property type="match status" value="1"/>
</dbReference>
<sequence length="151" mass="16819">MSFHSANGTRGARQPKAGRLSRWFNAFMMNRIRRTGGRAMGFDALVLTTVGAKSGQPRTNPVGYFTDGDGWLIVASAAGAPKNPAWYYNIAAHPDRVRIELRGQHLDVVATQLHGEARARAWAKITTEAPQFAKYEEKTDREIPVIRLARR</sequence>
<dbReference type="Gene3D" id="2.30.110.10">
    <property type="entry name" value="Electron Transport, Fmn-binding Protein, Chain A"/>
    <property type="match status" value="1"/>
</dbReference>
<protein>
    <submittedName>
        <fullName evidence="3">Nitroreductase family deazaflavin-dependent oxidoreductase</fullName>
    </submittedName>
</protein>
<evidence type="ECO:0000256" key="1">
    <source>
        <dbReference type="ARBA" id="ARBA00008710"/>
    </source>
</evidence>
<dbReference type="PANTHER" id="PTHR39428">
    <property type="entry name" value="F420H(2)-DEPENDENT QUINONE REDUCTASE RV1261C"/>
    <property type="match status" value="1"/>
</dbReference>